<dbReference type="EMBL" id="CAJNDS010002523">
    <property type="protein sequence ID" value="CAE7510250.1"/>
    <property type="molecule type" value="Genomic_DNA"/>
</dbReference>
<accession>A0A812T232</accession>
<proteinExistence type="predicted"/>
<evidence type="ECO:0000313" key="2">
    <source>
        <dbReference type="EMBL" id="CAE7510250.1"/>
    </source>
</evidence>
<evidence type="ECO:0000256" key="1">
    <source>
        <dbReference type="SAM" id="MobiDB-lite"/>
    </source>
</evidence>
<evidence type="ECO:0000313" key="3">
    <source>
        <dbReference type="Proteomes" id="UP000604046"/>
    </source>
</evidence>
<comment type="caution">
    <text evidence="2">The sequence shown here is derived from an EMBL/GenBank/DDBJ whole genome shotgun (WGS) entry which is preliminary data.</text>
</comment>
<organism evidence="2 3">
    <name type="scientific">Symbiodinium natans</name>
    <dbReference type="NCBI Taxonomy" id="878477"/>
    <lineage>
        <taxon>Eukaryota</taxon>
        <taxon>Sar</taxon>
        <taxon>Alveolata</taxon>
        <taxon>Dinophyceae</taxon>
        <taxon>Suessiales</taxon>
        <taxon>Symbiodiniaceae</taxon>
        <taxon>Symbiodinium</taxon>
    </lineage>
</organism>
<dbReference type="Proteomes" id="UP000604046">
    <property type="component" value="Unassembled WGS sequence"/>
</dbReference>
<feature type="region of interest" description="Disordered" evidence="1">
    <location>
        <begin position="124"/>
        <end position="160"/>
    </location>
</feature>
<feature type="compositionally biased region" description="Basic and acidic residues" evidence="1">
    <location>
        <begin position="124"/>
        <end position="140"/>
    </location>
</feature>
<reference evidence="2" key="1">
    <citation type="submission" date="2021-02" db="EMBL/GenBank/DDBJ databases">
        <authorList>
            <person name="Dougan E. K."/>
            <person name="Rhodes N."/>
            <person name="Thang M."/>
            <person name="Chan C."/>
        </authorList>
    </citation>
    <scope>NUCLEOTIDE SEQUENCE</scope>
</reference>
<evidence type="ECO:0008006" key="4">
    <source>
        <dbReference type="Google" id="ProtNLM"/>
    </source>
</evidence>
<protein>
    <recommendedName>
        <fullName evidence="4">EF-hand domain-containing protein</fullName>
    </recommendedName>
</protein>
<dbReference type="AlphaFoldDB" id="A0A812T232"/>
<name>A0A812T232_9DINO</name>
<keyword evidence="3" id="KW-1185">Reference proteome</keyword>
<gene>
    <name evidence="2" type="ORF">SNAT2548_LOCUS28573</name>
</gene>
<sequence>MPNFSDRDLNDLLRVIDTNGSLGRSNGVVEYEEFCHWLVKENPLDFSSSTFSAYVSQLMREAGQAKDKASMIVDEIQVRDDGVYFRLQPGAHKHAESHIKIDFWHSWFGSIDCLWNLSKREKSMPRSRSSGELRLGETRLELSTSQPRHYDPECSRPSSQ</sequence>
<dbReference type="OrthoDB" id="446540at2759"/>